<dbReference type="PANTHER" id="PTHR43537">
    <property type="entry name" value="TRANSCRIPTIONAL REGULATOR, GNTR FAMILY"/>
    <property type="match status" value="1"/>
</dbReference>
<dbReference type="OrthoDB" id="7620579at2"/>
<dbReference type="Pfam" id="PF07729">
    <property type="entry name" value="FCD"/>
    <property type="match status" value="1"/>
</dbReference>
<dbReference type="SUPFAM" id="SSF48008">
    <property type="entry name" value="GntR ligand-binding domain-like"/>
    <property type="match status" value="1"/>
</dbReference>
<gene>
    <name evidence="5" type="ORF">DLJ53_13600</name>
</gene>
<dbReference type="SMART" id="SM00895">
    <property type="entry name" value="FCD"/>
    <property type="match status" value="1"/>
</dbReference>
<evidence type="ECO:0000256" key="2">
    <source>
        <dbReference type="ARBA" id="ARBA00023125"/>
    </source>
</evidence>
<dbReference type="SMART" id="SM00345">
    <property type="entry name" value="HTH_GNTR"/>
    <property type="match status" value="1"/>
</dbReference>
<dbReference type="EMBL" id="QHHQ01000002">
    <property type="protein sequence ID" value="RAI02390.1"/>
    <property type="molecule type" value="Genomic_DNA"/>
</dbReference>
<dbReference type="Pfam" id="PF00392">
    <property type="entry name" value="GntR"/>
    <property type="match status" value="1"/>
</dbReference>
<dbReference type="InterPro" id="IPR036390">
    <property type="entry name" value="WH_DNA-bd_sf"/>
</dbReference>
<dbReference type="AlphaFoldDB" id="A0A8B2P0S2"/>
<dbReference type="InterPro" id="IPR011711">
    <property type="entry name" value="GntR_C"/>
</dbReference>
<name>A0A8B2P0S2_9HYPH</name>
<organism evidence="5 6">
    <name type="scientific">Acuticoccus sediminis</name>
    <dbReference type="NCBI Taxonomy" id="2184697"/>
    <lineage>
        <taxon>Bacteria</taxon>
        <taxon>Pseudomonadati</taxon>
        <taxon>Pseudomonadota</taxon>
        <taxon>Alphaproteobacteria</taxon>
        <taxon>Hyphomicrobiales</taxon>
        <taxon>Amorphaceae</taxon>
        <taxon>Acuticoccus</taxon>
    </lineage>
</organism>
<dbReference type="CDD" id="cd07377">
    <property type="entry name" value="WHTH_GntR"/>
    <property type="match status" value="1"/>
</dbReference>
<dbReference type="SUPFAM" id="SSF46785">
    <property type="entry name" value="Winged helix' DNA-binding domain"/>
    <property type="match status" value="1"/>
</dbReference>
<keyword evidence="1" id="KW-0805">Transcription regulation</keyword>
<proteinExistence type="predicted"/>
<dbReference type="InterPro" id="IPR000524">
    <property type="entry name" value="Tscrpt_reg_HTH_GntR"/>
</dbReference>
<evidence type="ECO:0000256" key="1">
    <source>
        <dbReference type="ARBA" id="ARBA00023015"/>
    </source>
</evidence>
<keyword evidence="6" id="KW-1185">Reference proteome</keyword>
<dbReference type="Gene3D" id="1.20.120.530">
    <property type="entry name" value="GntR ligand-binding domain-like"/>
    <property type="match status" value="1"/>
</dbReference>
<evidence type="ECO:0000313" key="5">
    <source>
        <dbReference type="EMBL" id="RAI02390.1"/>
    </source>
</evidence>
<evidence type="ECO:0000256" key="3">
    <source>
        <dbReference type="ARBA" id="ARBA00023163"/>
    </source>
</evidence>
<evidence type="ECO:0000313" key="6">
    <source>
        <dbReference type="Proteomes" id="UP000249590"/>
    </source>
</evidence>
<dbReference type="Proteomes" id="UP000249590">
    <property type="component" value="Unassembled WGS sequence"/>
</dbReference>
<keyword evidence="2" id="KW-0238">DNA-binding</keyword>
<keyword evidence="3" id="KW-0804">Transcription</keyword>
<dbReference type="GO" id="GO:0003677">
    <property type="term" value="F:DNA binding"/>
    <property type="evidence" value="ECO:0007669"/>
    <property type="project" value="UniProtKB-KW"/>
</dbReference>
<comment type="caution">
    <text evidence="5">The sequence shown here is derived from an EMBL/GenBank/DDBJ whole genome shotgun (WGS) entry which is preliminary data.</text>
</comment>
<reference evidence="5 6" key="1">
    <citation type="submission" date="2018-05" db="EMBL/GenBank/DDBJ databases">
        <title>Acuticoccus sediminis sp. nov., isolated from deep-sea sediment of Indian Ocean.</title>
        <authorList>
            <person name="Liu X."/>
            <person name="Lai Q."/>
            <person name="Du Y."/>
            <person name="Sun F."/>
            <person name="Zhang X."/>
            <person name="Wang S."/>
            <person name="Shao Z."/>
        </authorList>
    </citation>
    <scope>NUCLEOTIDE SEQUENCE [LARGE SCALE GENOMIC DNA]</scope>
    <source>
        <strain evidence="5 6">PTG4-2</strain>
    </source>
</reference>
<dbReference type="InterPro" id="IPR008920">
    <property type="entry name" value="TF_FadR/GntR_C"/>
</dbReference>
<dbReference type="PANTHER" id="PTHR43537:SF50">
    <property type="entry name" value="TRANSCRIPTIONAL REGULATORY PROTEIN"/>
    <property type="match status" value="1"/>
</dbReference>
<protein>
    <submittedName>
        <fullName evidence="5">GntR family transcriptional regulator</fullName>
    </submittedName>
</protein>
<dbReference type="RefSeq" id="WP_111345967.1">
    <property type="nucleotide sequence ID" value="NZ_JAIWKD010000002.1"/>
</dbReference>
<dbReference type="GO" id="GO:0003700">
    <property type="term" value="F:DNA-binding transcription factor activity"/>
    <property type="evidence" value="ECO:0007669"/>
    <property type="project" value="InterPro"/>
</dbReference>
<dbReference type="PRINTS" id="PR00035">
    <property type="entry name" value="HTHGNTR"/>
</dbReference>
<dbReference type="Gene3D" id="1.10.10.10">
    <property type="entry name" value="Winged helix-like DNA-binding domain superfamily/Winged helix DNA-binding domain"/>
    <property type="match status" value="1"/>
</dbReference>
<dbReference type="PROSITE" id="PS50949">
    <property type="entry name" value="HTH_GNTR"/>
    <property type="match status" value="1"/>
</dbReference>
<dbReference type="InterPro" id="IPR036388">
    <property type="entry name" value="WH-like_DNA-bd_sf"/>
</dbReference>
<sequence length="226" mass="25081">MNTHDALLVRPPLSMELAEHIRAMILAGDLKDDEKIPERALCERFGVSRTPLREALKILSTEGFLQLVPNRGARVCGLTVADVEEGFPVLATLESLSGELAARSITDAEIDAIADMNARMRACYEAGDLPGYFALNQAIHLAILEAARNPILSQHHRMLSQRMRGARYVSNISAVRWRQAMDEHDLILEALRARNGEELARILKRHLENKIDTVKATILSADAAEI</sequence>
<accession>A0A8B2P0S2</accession>
<evidence type="ECO:0000259" key="4">
    <source>
        <dbReference type="PROSITE" id="PS50949"/>
    </source>
</evidence>
<feature type="domain" description="HTH gntR-type" evidence="4">
    <location>
        <begin position="11"/>
        <end position="78"/>
    </location>
</feature>